<evidence type="ECO:0000313" key="3">
    <source>
        <dbReference type="Proteomes" id="UP000317303"/>
    </source>
</evidence>
<dbReference type="AlphaFoldDB" id="A0A660C8T2"/>
<comment type="caution">
    <text evidence="2">The sequence shown here is derived from an EMBL/GenBank/DDBJ whole genome shotgun (WGS) entry which is preliminary data.</text>
</comment>
<organism evidence="2 3">
    <name type="scientific">Prauserella rugosa</name>
    <dbReference type="NCBI Taxonomy" id="43354"/>
    <lineage>
        <taxon>Bacteria</taxon>
        <taxon>Bacillati</taxon>
        <taxon>Actinomycetota</taxon>
        <taxon>Actinomycetes</taxon>
        <taxon>Pseudonocardiales</taxon>
        <taxon>Pseudonocardiaceae</taxon>
        <taxon>Prauserella</taxon>
    </lineage>
</organism>
<feature type="region of interest" description="Disordered" evidence="1">
    <location>
        <begin position="1"/>
        <end position="296"/>
    </location>
</feature>
<name>A0A660C8T2_9PSEU</name>
<evidence type="ECO:0000256" key="1">
    <source>
        <dbReference type="SAM" id="MobiDB-lite"/>
    </source>
</evidence>
<feature type="compositionally biased region" description="Basic and acidic residues" evidence="1">
    <location>
        <begin position="48"/>
        <end position="105"/>
    </location>
</feature>
<feature type="compositionally biased region" description="Basic and acidic residues" evidence="1">
    <location>
        <begin position="145"/>
        <end position="265"/>
    </location>
</feature>
<dbReference type="EMBL" id="VLJV01000001">
    <property type="protein sequence ID" value="TWH19842.1"/>
    <property type="molecule type" value="Genomic_DNA"/>
</dbReference>
<keyword evidence="3" id="KW-1185">Reference proteome</keyword>
<protein>
    <recommendedName>
        <fullName evidence="4">Tetratricopeptide repeat protein</fullName>
    </recommendedName>
</protein>
<gene>
    <name evidence="2" type="ORF">JD82_01675</name>
</gene>
<dbReference type="Gene3D" id="1.25.40.10">
    <property type="entry name" value="Tetratricopeptide repeat domain"/>
    <property type="match status" value="1"/>
</dbReference>
<evidence type="ECO:0008006" key="4">
    <source>
        <dbReference type="Google" id="ProtNLM"/>
    </source>
</evidence>
<dbReference type="SUPFAM" id="SSF48452">
    <property type="entry name" value="TPR-like"/>
    <property type="match status" value="1"/>
</dbReference>
<reference evidence="2 3" key="1">
    <citation type="submission" date="2019-07" db="EMBL/GenBank/DDBJ databases">
        <title>R&amp;d 2014.</title>
        <authorList>
            <person name="Klenk H.-P."/>
        </authorList>
    </citation>
    <scope>NUCLEOTIDE SEQUENCE [LARGE SCALE GENOMIC DNA]</scope>
    <source>
        <strain evidence="2 3">DSM 43194</strain>
    </source>
</reference>
<evidence type="ECO:0000313" key="2">
    <source>
        <dbReference type="EMBL" id="TWH19842.1"/>
    </source>
</evidence>
<dbReference type="InterPro" id="IPR011990">
    <property type="entry name" value="TPR-like_helical_dom_sf"/>
</dbReference>
<accession>A0A660C8T2</accession>
<feature type="compositionally biased region" description="Basic and acidic residues" evidence="1">
    <location>
        <begin position="1"/>
        <end position="17"/>
    </location>
</feature>
<sequence length="522" mass="57864">MSDTSGRDRANGDDRNRSQRPGNAGNSSDRRPGQRSQQGGRYGTSRGGARDDRGGDRRDRGGYGRGRDNRRDDHRDDHRNNRRDDNRGSDRRDDRGGDRRDDRRGGYGRNGSGSSRSGSGGSGRSGDGRPAQRRDDSRSGYSRGGDSRGGRSGGRYDNRRDDNGRDDSRRDNDRRDNDRRDNRGFDRDRGPDRRSDDRRGRDGGPRGDRPDRRRDDRPRHDRGGEGRFRDDHRDNRRRDDRQRDGGGRGGPRDRRDDRGDRDARGHGKSGPRAGAHGKPGRKPGSASGQRGGDRSVGRELLSAPELPEDAEYSMLDSEAKRELRSLPKDFAETIGRHLVAAGMLLDTEPEAALAHARYAKRRASRIPVVREAAGLAAYHTGNWSEALTELRAVRRMTHSDAHIAVIADSERAMGRPERALDIAKETNTAALPKEIAVELKIVEAGARRDLGQLDAAVVTLQGEDLDPDRPQPWSVRLFYAYADNLAAAGRTDEAVRWFLHAAEVDGDVETDAADRAAELAGE</sequence>
<feature type="compositionally biased region" description="Basic and acidic residues" evidence="1">
    <location>
        <begin position="126"/>
        <end position="138"/>
    </location>
</feature>
<proteinExistence type="predicted"/>
<dbReference type="Proteomes" id="UP000317303">
    <property type="component" value="Unassembled WGS sequence"/>
</dbReference>